<proteinExistence type="predicted"/>
<reference evidence="1 2" key="1">
    <citation type="journal article" date="2023" name="Plants (Basel)">
        <title>Bridging the Gap: Combining Genomics and Transcriptomics Approaches to Understand Stylosanthes scabra, an Orphan Legume from the Brazilian Caatinga.</title>
        <authorList>
            <person name="Ferreira-Neto J.R.C."/>
            <person name="da Silva M.D."/>
            <person name="Binneck E."/>
            <person name="de Melo N.F."/>
            <person name="da Silva R.H."/>
            <person name="de Melo A.L.T.M."/>
            <person name="Pandolfi V."/>
            <person name="Bustamante F.O."/>
            <person name="Brasileiro-Vidal A.C."/>
            <person name="Benko-Iseppon A.M."/>
        </authorList>
    </citation>
    <scope>NUCLEOTIDE SEQUENCE [LARGE SCALE GENOMIC DNA]</scope>
    <source>
        <tissue evidence="1">Leaves</tissue>
    </source>
</reference>
<evidence type="ECO:0000313" key="2">
    <source>
        <dbReference type="Proteomes" id="UP001341840"/>
    </source>
</evidence>
<gene>
    <name evidence="1" type="ORF">PIB30_057657</name>
</gene>
<organism evidence="1 2">
    <name type="scientific">Stylosanthes scabra</name>
    <dbReference type="NCBI Taxonomy" id="79078"/>
    <lineage>
        <taxon>Eukaryota</taxon>
        <taxon>Viridiplantae</taxon>
        <taxon>Streptophyta</taxon>
        <taxon>Embryophyta</taxon>
        <taxon>Tracheophyta</taxon>
        <taxon>Spermatophyta</taxon>
        <taxon>Magnoliopsida</taxon>
        <taxon>eudicotyledons</taxon>
        <taxon>Gunneridae</taxon>
        <taxon>Pentapetalae</taxon>
        <taxon>rosids</taxon>
        <taxon>fabids</taxon>
        <taxon>Fabales</taxon>
        <taxon>Fabaceae</taxon>
        <taxon>Papilionoideae</taxon>
        <taxon>50 kb inversion clade</taxon>
        <taxon>dalbergioids sensu lato</taxon>
        <taxon>Dalbergieae</taxon>
        <taxon>Pterocarpus clade</taxon>
        <taxon>Stylosanthes</taxon>
    </lineage>
</organism>
<sequence>MAASFHYLCSKMEDAVIAQVIRLPQNFYASNFLHTHWHMKMTAPRWTLHTWKNLRSLEALFETLPALMRRSQEDRREDSYDPAKAR</sequence>
<name>A0ABU6ZIG4_9FABA</name>
<keyword evidence="2" id="KW-1185">Reference proteome</keyword>
<comment type="caution">
    <text evidence="1">The sequence shown here is derived from an EMBL/GenBank/DDBJ whole genome shotgun (WGS) entry which is preliminary data.</text>
</comment>
<protein>
    <submittedName>
        <fullName evidence="1">Uncharacterized protein</fullName>
    </submittedName>
</protein>
<evidence type="ECO:0000313" key="1">
    <source>
        <dbReference type="EMBL" id="MED6221740.1"/>
    </source>
</evidence>
<dbReference type="EMBL" id="JASCZI010272335">
    <property type="protein sequence ID" value="MED6221740.1"/>
    <property type="molecule type" value="Genomic_DNA"/>
</dbReference>
<dbReference type="Proteomes" id="UP001341840">
    <property type="component" value="Unassembled WGS sequence"/>
</dbReference>
<accession>A0ABU6ZIG4</accession>